<protein>
    <submittedName>
        <fullName evidence="2">Uncharacterized protein</fullName>
    </submittedName>
</protein>
<evidence type="ECO:0000256" key="1">
    <source>
        <dbReference type="SAM" id="Phobius"/>
    </source>
</evidence>
<comment type="caution">
    <text evidence="2">The sequence shown here is derived from an EMBL/GenBank/DDBJ whole genome shotgun (WGS) entry which is preliminary data.</text>
</comment>
<keyword evidence="3" id="KW-1185">Reference proteome</keyword>
<dbReference type="EMBL" id="JBHUMD010000006">
    <property type="protein sequence ID" value="MFD2601456.1"/>
    <property type="molecule type" value="Genomic_DNA"/>
</dbReference>
<dbReference type="RefSeq" id="WP_379820036.1">
    <property type="nucleotide sequence ID" value="NZ_JBHUMD010000006.1"/>
</dbReference>
<feature type="transmembrane region" description="Helical" evidence="1">
    <location>
        <begin position="58"/>
        <end position="77"/>
    </location>
</feature>
<sequence length="98" mass="11111">MLLISGAMFLVMYLLLPSTPSLSTFGYPETVEDINSQEKILEILQGQNKAIVRTTETVQWMLFIFVFWILAAVVPVLKAVKDKIDLNLEAKHNEKESV</sequence>
<reference evidence="3" key="1">
    <citation type="journal article" date="2019" name="Int. J. Syst. Evol. Microbiol.">
        <title>The Global Catalogue of Microorganisms (GCM) 10K type strain sequencing project: providing services to taxonomists for standard genome sequencing and annotation.</title>
        <authorList>
            <consortium name="The Broad Institute Genomics Platform"/>
            <consortium name="The Broad Institute Genome Sequencing Center for Infectious Disease"/>
            <person name="Wu L."/>
            <person name="Ma J."/>
        </authorList>
    </citation>
    <scope>NUCLEOTIDE SEQUENCE [LARGE SCALE GENOMIC DNA]</scope>
    <source>
        <strain evidence="3">KCTC 42107</strain>
    </source>
</reference>
<gene>
    <name evidence="2" type="ORF">ACFSR3_05255</name>
</gene>
<accession>A0ABW5NQS9</accession>
<organism evidence="2 3">
    <name type="scientific">Flavobacterium suzhouense</name>
    <dbReference type="NCBI Taxonomy" id="1529638"/>
    <lineage>
        <taxon>Bacteria</taxon>
        <taxon>Pseudomonadati</taxon>
        <taxon>Bacteroidota</taxon>
        <taxon>Flavobacteriia</taxon>
        <taxon>Flavobacteriales</taxon>
        <taxon>Flavobacteriaceae</taxon>
        <taxon>Flavobacterium</taxon>
    </lineage>
</organism>
<dbReference type="Proteomes" id="UP001597480">
    <property type="component" value="Unassembled WGS sequence"/>
</dbReference>
<evidence type="ECO:0000313" key="3">
    <source>
        <dbReference type="Proteomes" id="UP001597480"/>
    </source>
</evidence>
<keyword evidence="1" id="KW-1133">Transmembrane helix</keyword>
<keyword evidence="1" id="KW-0472">Membrane</keyword>
<proteinExistence type="predicted"/>
<keyword evidence="1" id="KW-0812">Transmembrane</keyword>
<name>A0ABW5NQS9_9FLAO</name>
<evidence type="ECO:0000313" key="2">
    <source>
        <dbReference type="EMBL" id="MFD2601456.1"/>
    </source>
</evidence>